<keyword evidence="2" id="KW-1185">Reference proteome</keyword>
<proteinExistence type="predicted"/>
<gene>
    <name evidence="1" type="ORF">H4W30_006552</name>
</gene>
<reference evidence="1 2" key="1">
    <citation type="submission" date="2020-10" db="EMBL/GenBank/DDBJ databases">
        <title>Sequencing the genomes of 1000 actinobacteria strains.</title>
        <authorList>
            <person name="Klenk H.-P."/>
        </authorList>
    </citation>
    <scope>NUCLEOTIDE SEQUENCE [LARGE SCALE GENOMIC DNA]</scope>
    <source>
        <strain evidence="1 2">DSM 46661</strain>
    </source>
</reference>
<dbReference type="EMBL" id="JADBEJ010000005">
    <property type="protein sequence ID" value="MBE1579492.1"/>
    <property type="molecule type" value="Genomic_DNA"/>
</dbReference>
<name>A0ABR9LGR3_9PSEU</name>
<protein>
    <submittedName>
        <fullName evidence="1">Uncharacterized protein</fullName>
    </submittedName>
</protein>
<accession>A0ABR9LGR3</accession>
<evidence type="ECO:0000313" key="1">
    <source>
        <dbReference type="EMBL" id="MBE1579492.1"/>
    </source>
</evidence>
<organism evidence="1 2">
    <name type="scientific">Amycolatopsis roodepoortensis</name>
    <dbReference type="NCBI Taxonomy" id="700274"/>
    <lineage>
        <taxon>Bacteria</taxon>
        <taxon>Bacillati</taxon>
        <taxon>Actinomycetota</taxon>
        <taxon>Actinomycetes</taxon>
        <taxon>Pseudonocardiales</taxon>
        <taxon>Pseudonocardiaceae</taxon>
        <taxon>Amycolatopsis</taxon>
    </lineage>
</organism>
<comment type="caution">
    <text evidence="1">The sequence shown here is derived from an EMBL/GenBank/DDBJ whole genome shotgun (WGS) entry which is preliminary data.</text>
</comment>
<sequence length="30" mass="3378">MAETIIRLLARKEAILIFEYQGRLCRGGGV</sequence>
<dbReference type="Proteomes" id="UP000656548">
    <property type="component" value="Unassembled WGS sequence"/>
</dbReference>
<evidence type="ECO:0000313" key="2">
    <source>
        <dbReference type="Proteomes" id="UP000656548"/>
    </source>
</evidence>